<keyword evidence="2" id="KW-1185">Reference proteome</keyword>
<accession>A0A0C3CRB6</accession>
<sequence>MNICREKYGEEFSPFELRNVRSSKGIPCSPNVRIDHCFQSNLYQPPPSTVKASSETLDILLQPSNVYIDDKHILVFIDKVKRVDVKKKKKQAASPVNGNEWKQDSCHPQVGRWVTVPVLEKGGGLFFKMERDCMSKTRTFQHEGSATAGGIAFHASGDSDEGWCSIWCYGPFSCIQET</sequence>
<name>A0A0C3CRB6_HEBCY</name>
<protein>
    <submittedName>
        <fullName evidence="1">Uncharacterized protein</fullName>
    </submittedName>
</protein>
<reference evidence="2" key="2">
    <citation type="submission" date="2015-01" db="EMBL/GenBank/DDBJ databases">
        <title>Evolutionary Origins and Diversification of the Mycorrhizal Mutualists.</title>
        <authorList>
            <consortium name="DOE Joint Genome Institute"/>
            <consortium name="Mycorrhizal Genomics Consortium"/>
            <person name="Kohler A."/>
            <person name="Kuo A."/>
            <person name="Nagy L.G."/>
            <person name="Floudas D."/>
            <person name="Copeland A."/>
            <person name="Barry K.W."/>
            <person name="Cichocki N."/>
            <person name="Veneault-Fourrey C."/>
            <person name="LaButti K."/>
            <person name="Lindquist E.A."/>
            <person name="Lipzen A."/>
            <person name="Lundell T."/>
            <person name="Morin E."/>
            <person name="Murat C."/>
            <person name="Riley R."/>
            <person name="Ohm R."/>
            <person name="Sun H."/>
            <person name="Tunlid A."/>
            <person name="Henrissat B."/>
            <person name="Grigoriev I.V."/>
            <person name="Hibbett D.S."/>
            <person name="Martin F."/>
        </authorList>
    </citation>
    <scope>NUCLEOTIDE SEQUENCE [LARGE SCALE GENOMIC DNA]</scope>
    <source>
        <strain evidence="2">h7</strain>
    </source>
</reference>
<dbReference type="HOGENOM" id="CLU_1510793_0_0_1"/>
<dbReference type="Proteomes" id="UP000053424">
    <property type="component" value="Unassembled WGS sequence"/>
</dbReference>
<evidence type="ECO:0000313" key="1">
    <source>
        <dbReference type="EMBL" id="KIM46599.1"/>
    </source>
</evidence>
<dbReference type="AlphaFoldDB" id="A0A0C3CRB6"/>
<evidence type="ECO:0000313" key="2">
    <source>
        <dbReference type="Proteomes" id="UP000053424"/>
    </source>
</evidence>
<organism evidence="1 2">
    <name type="scientific">Hebeloma cylindrosporum</name>
    <dbReference type="NCBI Taxonomy" id="76867"/>
    <lineage>
        <taxon>Eukaryota</taxon>
        <taxon>Fungi</taxon>
        <taxon>Dikarya</taxon>
        <taxon>Basidiomycota</taxon>
        <taxon>Agaricomycotina</taxon>
        <taxon>Agaricomycetes</taxon>
        <taxon>Agaricomycetidae</taxon>
        <taxon>Agaricales</taxon>
        <taxon>Agaricineae</taxon>
        <taxon>Hymenogastraceae</taxon>
        <taxon>Hebeloma</taxon>
    </lineage>
</organism>
<dbReference type="EMBL" id="KN831770">
    <property type="protein sequence ID" value="KIM46599.1"/>
    <property type="molecule type" value="Genomic_DNA"/>
</dbReference>
<proteinExistence type="predicted"/>
<reference evidence="1 2" key="1">
    <citation type="submission" date="2014-04" db="EMBL/GenBank/DDBJ databases">
        <authorList>
            <consortium name="DOE Joint Genome Institute"/>
            <person name="Kuo A."/>
            <person name="Gay G."/>
            <person name="Dore J."/>
            <person name="Kohler A."/>
            <person name="Nagy L.G."/>
            <person name="Floudas D."/>
            <person name="Copeland A."/>
            <person name="Barry K.W."/>
            <person name="Cichocki N."/>
            <person name="Veneault-Fourrey C."/>
            <person name="LaButti K."/>
            <person name="Lindquist E.A."/>
            <person name="Lipzen A."/>
            <person name="Lundell T."/>
            <person name="Morin E."/>
            <person name="Murat C."/>
            <person name="Sun H."/>
            <person name="Tunlid A."/>
            <person name="Henrissat B."/>
            <person name="Grigoriev I.V."/>
            <person name="Hibbett D.S."/>
            <person name="Martin F."/>
            <person name="Nordberg H.P."/>
            <person name="Cantor M.N."/>
            <person name="Hua S.X."/>
        </authorList>
    </citation>
    <scope>NUCLEOTIDE SEQUENCE [LARGE SCALE GENOMIC DNA]</scope>
    <source>
        <strain evidence="2">h7</strain>
    </source>
</reference>
<gene>
    <name evidence="1" type="ORF">M413DRAFT_259591</name>
</gene>